<dbReference type="RefSeq" id="WP_285660704.1">
    <property type="nucleotide sequence ID" value="NZ_BSTX01000001.1"/>
</dbReference>
<sequence length="166" mass="18367">MDRDRLIALLGGLESEAAAACRAELTSGAAFEVWEQPVPASRLASIYGRRERLARRRGQVTDGGRETVARPARSGEAPVRLARVSNRDRRFLVFLGDQPGEVPLGRISGVGPVPGDWPRRWSVSSRRPHPNHLPVACDISRAERSRAQNRRFGDLFAVTRPARPLD</sequence>
<comment type="caution">
    <text evidence="1">The sequence shown here is derived from an EMBL/GenBank/DDBJ whole genome shotgun (WGS) entry which is preliminary data.</text>
</comment>
<dbReference type="EMBL" id="BSTX01000001">
    <property type="protein sequence ID" value="GLZ75468.1"/>
    <property type="molecule type" value="Genomic_DNA"/>
</dbReference>
<gene>
    <name evidence="1" type="ORF">Afil01_02750</name>
</gene>
<name>A0A9W6SFP7_9ACTN</name>
<keyword evidence="2" id="KW-1185">Reference proteome</keyword>
<reference evidence="1" key="1">
    <citation type="submission" date="2023-03" db="EMBL/GenBank/DDBJ databases">
        <title>Actinorhabdospora filicis NBRC 111898.</title>
        <authorList>
            <person name="Ichikawa N."/>
            <person name="Sato H."/>
            <person name="Tonouchi N."/>
        </authorList>
    </citation>
    <scope>NUCLEOTIDE SEQUENCE</scope>
    <source>
        <strain evidence="1">NBRC 111898</strain>
    </source>
</reference>
<organism evidence="1 2">
    <name type="scientific">Actinorhabdospora filicis</name>
    <dbReference type="NCBI Taxonomy" id="1785913"/>
    <lineage>
        <taxon>Bacteria</taxon>
        <taxon>Bacillati</taxon>
        <taxon>Actinomycetota</taxon>
        <taxon>Actinomycetes</taxon>
        <taxon>Micromonosporales</taxon>
        <taxon>Micromonosporaceae</taxon>
        <taxon>Actinorhabdospora</taxon>
    </lineage>
</organism>
<dbReference type="Proteomes" id="UP001165079">
    <property type="component" value="Unassembled WGS sequence"/>
</dbReference>
<dbReference type="AlphaFoldDB" id="A0A9W6SFP7"/>
<accession>A0A9W6SFP7</accession>
<proteinExistence type="predicted"/>
<evidence type="ECO:0000313" key="2">
    <source>
        <dbReference type="Proteomes" id="UP001165079"/>
    </source>
</evidence>
<evidence type="ECO:0000313" key="1">
    <source>
        <dbReference type="EMBL" id="GLZ75468.1"/>
    </source>
</evidence>
<protein>
    <submittedName>
        <fullName evidence="1">Uncharacterized protein</fullName>
    </submittedName>
</protein>